<reference evidence="1" key="2">
    <citation type="submission" date="2009-08" db="EMBL/GenBank/DDBJ databases">
        <authorList>
            <person name="Shrivastava S."/>
            <person name="Brinkac L.M."/>
            <person name="Dodson R.J."/>
            <person name="Harkins D.M."/>
            <person name="Durkin A.S."/>
            <person name="Sutton G."/>
        </authorList>
    </citation>
    <scope>NUCLEOTIDE SEQUENCE</scope>
    <source>
        <strain evidence="1">Eklund 17B</strain>
    </source>
</reference>
<name>B2TME3_CLOBB</name>
<dbReference type="EMBL" id="CP001056">
    <property type="protein sequence ID" value="ACD24277.1"/>
    <property type="molecule type" value="Genomic_DNA"/>
</dbReference>
<dbReference type="AlphaFoldDB" id="B2TME3"/>
<dbReference type="KEGG" id="cbk:CLL_A0930"/>
<accession>B2TME3</accession>
<protein>
    <submittedName>
        <fullName evidence="1">Uncharacterized protein</fullName>
    </submittedName>
</protein>
<organism evidence="1">
    <name type="scientific">Clostridium botulinum (strain Eklund 17B / Type B)</name>
    <dbReference type="NCBI Taxonomy" id="935198"/>
    <lineage>
        <taxon>Bacteria</taxon>
        <taxon>Bacillati</taxon>
        <taxon>Bacillota</taxon>
        <taxon>Clostridia</taxon>
        <taxon>Eubacteriales</taxon>
        <taxon>Clostridiaceae</taxon>
        <taxon>Clostridium</taxon>
    </lineage>
</organism>
<gene>
    <name evidence="1" type="ordered locus">CLL_A0930</name>
</gene>
<reference evidence="1" key="1">
    <citation type="submission" date="2009-06" db="EMBL/GenBank/DDBJ databases">
        <authorList>
            <consortium name="US DOE Joint Genome Institute (JGI-PGF)"/>
            <person name="Lucas S."/>
            <person name="Copeland A."/>
            <person name="Lapidus A."/>
            <person name="Glavina del Rio T."/>
            <person name="Dalin E."/>
            <person name="Tice H."/>
            <person name="Bruce D."/>
            <person name="Goodwin L."/>
            <person name="Pitluck S."/>
            <person name="Kyrpides N."/>
            <person name="Mavromatis K."/>
            <person name="Ivanova N."/>
            <person name="Saunders E."/>
            <person name="Brettin T."/>
            <person name="Detter J.C."/>
            <person name="Han C."/>
            <person name="Larimer F."/>
            <person name="Land M."/>
            <person name="Hauser L."/>
            <person name="Markowitz V."/>
            <person name="Cheng J.-F."/>
            <person name="Hugenholtz P."/>
            <person name="Woyke T."/>
            <person name="Wu D."/>
            <person name="Gronow S."/>
            <person name="Klenk H.-P."/>
            <person name="Eisen J.A."/>
        </authorList>
    </citation>
    <scope>NUCLEOTIDE SEQUENCE</scope>
    <source>
        <strain evidence="1">Eklund 17B</strain>
    </source>
</reference>
<sequence length="41" mass="4819">MEDLKMNENVEKVVDKIIDLLQKRAENLKDRISEVCKSDDN</sequence>
<evidence type="ECO:0000313" key="1">
    <source>
        <dbReference type="EMBL" id="ACD24277.1"/>
    </source>
</evidence>
<dbReference type="HOGENOM" id="CLU_3267865_0_0_9"/>
<proteinExistence type="predicted"/>